<evidence type="ECO:0000256" key="5">
    <source>
        <dbReference type="ARBA" id="ARBA00022962"/>
    </source>
</evidence>
<keyword evidence="4" id="KW-0808">Transferase</keyword>
<evidence type="ECO:0000256" key="3">
    <source>
        <dbReference type="ARBA" id="ARBA00016090"/>
    </source>
</evidence>
<protein>
    <recommendedName>
        <fullName evidence="3">Glutamine--fructose-6-phosphate aminotransferase [isomerizing]</fullName>
        <ecNumber evidence="2">2.6.1.16</ecNumber>
    </recommendedName>
</protein>
<evidence type="ECO:0000256" key="4">
    <source>
        <dbReference type="ARBA" id="ARBA00022576"/>
    </source>
</evidence>
<dbReference type="Gene3D" id="3.40.50.10490">
    <property type="entry name" value="Glucose-6-phosphate isomerase like protein, domain 1"/>
    <property type="match status" value="2"/>
</dbReference>
<keyword evidence="4" id="KW-0032">Aminotransferase</keyword>
<dbReference type="EMBL" id="JAXCLX010000002">
    <property type="protein sequence ID" value="MDY0873240.1"/>
    <property type="molecule type" value="Genomic_DNA"/>
</dbReference>
<dbReference type="PANTHER" id="PTHR10937:SF0">
    <property type="entry name" value="GLUTAMINE--FRUCTOSE-6-PHOSPHATE TRANSAMINASE (ISOMERIZING)"/>
    <property type="match status" value="1"/>
</dbReference>
<proteinExistence type="predicted"/>
<evidence type="ECO:0000256" key="1">
    <source>
        <dbReference type="ARBA" id="ARBA00001031"/>
    </source>
</evidence>
<organism evidence="7 8">
    <name type="scientific">Dongia rigui</name>
    <dbReference type="NCBI Taxonomy" id="940149"/>
    <lineage>
        <taxon>Bacteria</taxon>
        <taxon>Pseudomonadati</taxon>
        <taxon>Pseudomonadota</taxon>
        <taxon>Alphaproteobacteria</taxon>
        <taxon>Rhodospirillales</taxon>
        <taxon>Dongiaceae</taxon>
        <taxon>Dongia</taxon>
    </lineage>
</organism>
<evidence type="ECO:0000259" key="6">
    <source>
        <dbReference type="PROSITE" id="PS51464"/>
    </source>
</evidence>
<keyword evidence="5" id="KW-0315">Glutamine amidotransferase</keyword>
<dbReference type="PROSITE" id="PS51464">
    <property type="entry name" value="SIS"/>
    <property type="match status" value="1"/>
</dbReference>
<evidence type="ECO:0000256" key="2">
    <source>
        <dbReference type="ARBA" id="ARBA00012916"/>
    </source>
</evidence>
<evidence type="ECO:0000313" key="8">
    <source>
        <dbReference type="Proteomes" id="UP001271769"/>
    </source>
</evidence>
<dbReference type="InterPro" id="IPR001347">
    <property type="entry name" value="SIS_dom"/>
</dbReference>
<dbReference type="PANTHER" id="PTHR10937">
    <property type="entry name" value="GLUCOSAMINE--FRUCTOSE-6-PHOSPHATE AMINOTRANSFERASE, ISOMERIZING"/>
    <property type="match status" value="1"/>
</dbReference>
<reference evidence="7 8" key="1">
    <citation type="journal article" date="2013" name="Antonie Van Leeuwenhoek">
        <title>Dongia rigui sp. nov., isolated from freshwater of a large wetland in Korea.</title>
        <authorList>
            <person name="Baik K.S."/>
            <person name="Hwang Y.M."/>
            <person name="Choi J.S."/>
            <person name="Kwon J."/>
            <person name="Seong C.N."/>
        </authorList>
    </citation>
    <scope>NUCLEOTIDE SEQUENCE [LARGE SCALE GENOMIC DNA]</scope>
    <source>
        <strain evidence="7 8">04SU4-P</strain>
    </source>
</reference>
<name>A0ABU5E117_9PROT</name>
<feature type="domain" description="SIS" evidence="6">
    <location>
        <begin position="43"/>
        <end position="174"/>
    </location>
</feature>
<comment type="catalytic activity">
    <reaction evidence="1">
        <text>D-fructose 6-phosphate + L-glutamine = D-glucosamine 6-phosphate + L-glutamate</text>
        <dbReference type="Rhea" id="RHEA:13237"/>
        <dbReference type="ChEBI" id="CHEBI:29985"/>
        <dbReference type="ChEBI" id="CHEBI:58359"/>
        <dbReference type="ChEBI" id="CHEBI:58725"/>
        <dbReference type="ChEBI" id="CHEBI:61527"/>
        <dbReference type="EC" id="2.6.1.16"/>
    </reaction>
</comment>
<comment type="caution">
    <text evidence="7">The sequence shown here is derived from an EMBL/GenBank/DDBJ whole genome shotgun (WGS) entry which is preliminary data.</text>
</comment>
<dbReference type="Proteomes" id="UP001271769">
    <property type="component" value="Unassembled WGS sequence"/>
</dbReference>
<dbReference type="EC" id="2.6.1.16" evidence="2"/>
<dbReference type="RefSeq" id="WP_320501701.1">
    <property type="nucleotide sequence ID" value="NZ_JAXCLX010000002.1"/>
</dbReference>
<keyword evidence="8" id="KW-1185">Reference proteome</keyword>
<accession>A0ABU5E117</accession>
<dbReference type="InterPro" id="IPR046348">
    <property type="entry name" value="SIS_dom_sf"/>
</dbReference>
<gene>
    <name evidence="7" type="ORF">SMD31_14960</name>
</gene>
<dbReference type="SUPFAM" id="SSF53697">
    <property type="entry name" value="SIS domain"/>
    <property type="match status" value="1"/>
</dbReference>
<evidence type="ECO:0000313" key="7">
    <source>
        <dbReference type="EMBL" id="MDY0873240.1"/>
    </source>
</evidence>
<sequence length="342" mass="34892">MMTTRPTNPNPGPGLLALHAEMARQHADARQSYDGNGAVAVKVAGALRSNTSLVLLGMGASHAVNRMVEPAYRALGIQAISLPLSEQLYAPLELSRSVVIVTSQSGESVEVVRLFEALGKHDNVFGLTLEGGSSLARSCPSLVGTGGTERAFAATRSLLISLALHQRVLAELGDDPAAALNALDRPEMPDLAPALAALKGVNALVFSGREMRGLAEAAALGAMELGRLPAQALEGGQFRHGPLEILGASVGVVLAKAAEATGDLVDGLAKLCVAAGSPTVVLDASGGQPVRGSIHLPVAKAAGVAAALALLPPAQKLVIDLADARVPNVGTPVRSGKITREE</sequence>